<gene>
    <name evidence="1" type="ORF">DM558_04365</name>
</gene>
<dbReference type="EMBL" id="CP029822">
    <property type="protein sequence ID" value="AZS50056.1"/>
    <property type="molecule type" value="Genomic_DNA"/>
</dbReference>
<dbReference type="Proteomes" id="UP000273143">
    <property type="component" value="Chromosome"/>
</dbReference>
<accession>A0A3Q9JI78</accession>
<reference evidence="2" key="1">
    <citation type="submission" date="2018-06" db="EMBL/GenBank/DDBJ databases">
        <title>Complete genome of Pseudomonas insecticola strain QZS01.</title>
        <authorList>
            <person name="Wang J."/>
            <person name="Su Q."/>
        </authorList>
    </citation>
    <scope>NUCLEOTIDE SEQUENCE [LARGE SCALE GENOMIC DNA]</scope>
    <source>
        <strain evidence="2">QZS01</strain>
    </source>
</reference>
<sequence length="61" mass="7120">MNKLTSLSNQFENILTNSDNPEKVIMEMYRLAETERKDYILASLVGITISKTRQLNHIKHK</sequence>
<organism evidence="1 2">
    <name type="scientific">Entomomonas moraniae</name>
    <dbReference type="NCBI Taxonomy" id="2213226"/>
    <lineage>
        <taxon>Bacteria</taxon>
        <taxon>Pseudomonadati</taxon>
        <taxon>Pseudomonadota</taxon>
        <taxon>Gammaproteobacteria</taxon>
        <taxon>Pseudomonadales</taxon>
        <taxon>Pseudomonadaceae</taxon>
        <taxon>Entomomonas</taxon>
    </lineage>
</organism>
<name>A0A3Q9JI78_9GAMM</name>
<keyword evidence="2" id="KW-1185">Reference proteome</keyword>
<proteinExistence type="predicted"/>
<protein>
    <submittedName>
        <fullName evidence="1">Uncharacterized protein</fullName>
    </submittedName>
</protein>
<dbReference type="AlphaFoldDB" id="A0A3Q9JI78"/>
<dbReference type="KEGG" id="emo:DM558_04365"/>
<evidence type="ECO:0000313" key="1">
    <source>
        <dbReference type="EMBL" id="AZS50056.1"/>
    </source>
</evidence>
<evidence type="ECO:0000313" key="2">
    <source>
        <dbReference type="Proteomes" id="UP000273143"/>
    </source>
</evidence>